<evidence type="ECO:0000313" key="1">
    <source>
        <dbReference type="EMBL" id="CAD7206155.1"/>
    </source>
</evidence>
<gene>
    <name evidence="1" type="ORF">TDIB3V08_LOCUS12304</name>
</gene>
<name>A0A7R8VX91_TIMDO</name>
<dbReference type="EMBL" id="OA579274">
    <property type="protein sequence ID" value="CAD7206155.1"/>
    <property type="molecule type" value="Genomic_DNA"/>
</dbReference>
<accession>A0A7R8VX91</accession>
<protein>
    <submittedName>
        <fullName evidence="1">Uncharacterized protein</fullName>
    </submittedName>
</protein>
<sequence length="67" mass="7889">MVCRDEKLQKQCRARRHQTYRPGHAPQQNTRLWWRSTTTLCRRRVWRNEARAGSSISATSTTGSRVC</sequence>
<organism evidence="1">
    <name type="scientific">Timema douglasi</name>
    <name type="common">Walking stick</name>
    <dbReference type="NCBI Taxonomy" id="61478"/>
    <lineage>
        <taxon>Eukaryota</taxon>
        <taxon>Metazoa</taxon>
        <taxon>Ecdysozoa</taxon>
        <taxon>Arthropoda</taxon>
        <taxon>Hexapoda</taxon>
        <taxon>Insecta</taxon>
        <taxon>Pterygota</taxon>
        <taxon>Neoptera</taxon>
        <taxon>Polyneoptera</taxon>
        <taxon>Phasmatodea</taxon>
        <taxon>Timematodea</taxon>
        <taxon>Timematoidea</taxon>
        <taxon>Timematidae</taxon>
        <taxon>Timema</taxon>
    </lineage>
</organism>
<reference evidence="1" key="1">
    <citation type="submission" date="2020-11" db="EMBL/GenBank/DDBJ databases">
        <authorList>
            <person name="Tran Van P."/>
        </authorList>
    </citation>
    <scope>NUCLEOTIDE SEQUENCE</scope>
</reference>
<dbReference type="AlphaFoldDB" id="A0A7R8VX91"/>
<proteinExistence type="predicted"/>